<protein>
    <submittedName>
        <fullName evidence="2">Uncharacterized protein</fullName>
    </submittedName>
</protein>
<dbReference type="Proteomes" id="UP001432027">
    <property type="component" value="Unassembled WGS sequence"/>
</dbReference>
<feature type="chain" id="PRO_5043977840" evidence="1">
    <location>
        <begin position="19"/>
        <end position="149"/>
    </location>
</feature>
<evidence type="ECO:0000313" key="2">
    <source>
        <dbReference type="EMBL" id="GMT07720.1"/>
    </source>
</evidence>
<dbReference type="AlphaFoldDB" id="A0AAV5UNC4"/>
<proteinExistence type="predicted"/>
<reference evidence="2" key="1">
    <citation type="submission" date="2023-10" db="EMBL/GenBank/DDBJ databases">
        <title>Genome assembly of Pristionchus species.</title>
        <authorList>
            <person name="Yoshida K."/>
            <person name="Sommer R.J."/>
        </authorList>
    </citation>
    <scope>NUCLEOTIDE SEQUENCE</scope>
    <source>
        <strain evidence="2">RS0144</strain>
    </source>
</reference>
<sequence>MRSLLFLCFLGLAALAYAVEDLDGIPQELAAVTSMAPFQKGPWSWEEVDGKKFKVYKHEDRIPHGFSKKVFIKKTRDHIIKYIRLKKCGCRVETTRKTWTGPHKKLWYDDKHHHHHHDTFSNFFWEIKKYTIPGHNHHGHHGPHGHHGH</sequence>
<keyword evidence="3" id="KW-1185">Reference proteome</keyword>
<feature type="non-terminal residue" evidence="2">
    <location>
        <position position="149"/>
    </location>
</feature>
<organism evidence="2 3">
    <name type="scientific">Pristionchus entomophagus</name>
    <dbReference type="NCBI Taxonomy" id="358040"/>
    <lineage>
        <taxon>Eukaryota</taxon>
        <taxon>Metazoa</taxon>
        <taxon>Ecdysozoa</taxon>
        <taxon>Nematoda</taxon>
        <taxon>Chromadorea</taxon>
        <taxon>Rhabditida</taxon>
        <taxon>Rhabditina</taxon>
        <taxon>Diplogasteromorpha</taxon>
        <taxon>Diplogasteroidea</taxon>
        <taxon>Neodiplogasteridae</taxon>
        <taxon>Pristionchus</taxon>
    </lineage>
</organism>
<dbReference type="EMBL" id="BTSX01000006">
    <property type="protein sequence ID" value="GMT07720.1"/>
    <property type="molecule type" value="Genomic_DNA"/>
</dbReference>
<accession>A0AAV5UNC4</accession>
<evidence type="ECO:0000256" key="1">
    <source>
        <dbReference type="SAM" id="SignalP"/>
    </source>
</evidence>
<comment type="caution">
    <text evidence="2">The sequence shown here is derived from an EMBL/GenBank/DDBJ whole genome shotgun (WGS) entry which is preliminary data.</text>
</comment>
<evidence type="ECO:0000313" key="3">
    <source>
        <dbReference type="Proteomes" id="UP001432027"/>
    </source>
</evidence>
<feature type="signal peptide" evidence="1">
    <location>
        <begin position="1"/>
        <end position="18"/>
    </location>
</feature>
<gene>
    <name evidence="2" type="ORF">PENTCL1PPCAC_29894</name>
</gene>
<keyword evidence="1" id="KW-0732">Signal</keyword>
<name>A0AAV5UNC4_9BILA</name>